<dbReference type="AlphaFoldDB" id="A0A6L5BUA8"/>
<dbReference type="PANTHER" id="PTHR47197">
    <property type="entry name" value="PROTEIN NIRF"/>
    <property type="match status" value="1"/>
</dbReference>
<proteinExistence type="predicted"/>
<dbReference type="InterPro" id="IPR051200">
    <property type="entry name" value="Host-pathogen_enzymatic-act"/>
</dbReference>
<evidence type="ECO:0000313" key="2">
    <source>
        <dbReference type="Proteomes" id="UP000475265"/>
    </source>
</evidence>
<protein>
    <submittedName>
        <fullName evidence="1">Uncharacterized protein</fullName>
    </submittedName>
</protein>
<gene>
    <name evidence="1" type="ORF">FX983_06120</name>
</gene>
<dbReference type="InterPro" id="IPR011048">
    <property type="entry name" value="Haem_d1_sf"/>
</dbReference>
<dbReference type="Gene3D" id="2.130.10.10">
    <property type="entry name" value="YVTN repeat-like/Quinoprotein amine dehydrogenase"/>
    <property type="match status" value="2"/>
</dbReference>
<dbReference type="InterPro" id="IPR015943">
    <property type="entry name" value="WD40/YVTN_repeat-like_dom_sf"/>
</dbReference>
<evidence type="ECO:0000313" key="1">
    <source>
        <dbReference type="EMBL" id="KAF2391635.1"/>
    </source>
</evidence>
<organism evidence="1 2">
    <name type="scientific">Pseudomonas frederiksbergensis</name>
    <dbReference type="NCBI Taxonomy" id="104087"/>
    <lineage>
        <taxon>Bacteria</taxon>
        <taxon>Pseudomonadati</taxon>
        <taxon>Pseudomonadota</taxon>
        <taxon>Gammaproteobacteria</taxon>
        <taxon>Pseudomonadales</taxon>
        <taxon>Pseudomonadaceae</taxon>
        <taxon>Pseudomonas</taxon>
    </lineage>
</organism>
<reference evidence="1 2" key="1">
    <citation type="submission" date="2019-12" db="EMBL/GenBank/DDBJ databases">
        <title>Endophytic bacteria associated with Panax ginseng seedlings.</title>
        <authorList>
            <person name="Park J.M."/>
            <person name="Shin R."/>
            <person name="Jo S.H."/>
        </authorList>
    </citation>
    <scope>NUCLEOTIDE SEQUENCE [LARGE SCALE GENOMIC DNA]</scope>
    <source>
        <strain evidence="1 2">PgKB32</strain>
    </source>
</reference>
<name>A0A6L5BUA8_9PSED</name>
<accession>A0A6L5BUA8</accession>
<dbReference type="EMBL" id="JAAAXX010000002">
    <property type="protein sequence ID" value="KAF2391635.1"/>
    <property type="molecule type" value="Genomic_DNA"/>
</dbReference>
<dbReference type="RefSeq" id="WP_163914059.1">
    <property type="nucleotide sequence ID" value="NZ_JAAAXX010000002.1"/>
</dbReference>
<sequence length="301" mass="32039">MNTSVDRYLRKPIVIGNIEVGREPNSLALAVQSSVACVCNTEDSTLSLIDTIALRVSAVIRLPIQPLGVVIDPSGTRAYVSGMGKPLVVVVDIATHNIIGEIAASEGYALALNAKGDRVYINDNRQVCVIDPLAGKQLGCFDTGSLTSAAVLSRDGRLFFCDYLHHELKVMDTASGEVATALSLPEPFEELALDPTGDFGYVPYRTPAGVVAKIDLSSYDVVDLLPVPALPHGFTLSPDGRLACCCSAAERSVSFIDTGTWQVVSRFKAGQYLQSPVFSADGRRVYLCDSSGNAVWVIALG</sequence>
<dbReference type="Proteomes" id="UP000475265">
    <property type="component" value="Unassembled WGS sequence"/>
</dbReference>
<comment type="caution">
    <text evidence="1">The sequence shown here is derived from an EMBL/GenBank/DDBJ whole genome shotgun (WGS) entry which is preliminary data.</text>
</comment>
<dbReference type="SUPFAM" id="SSF51004">
    <property type="entry name" value="C-terminal (heme d1) domain of cytochrome cd1-nitrite reductase"/>
    <property type="match status" value="1"/>
</dbReference>
<dbReference type="PANTHER" id="PTHR47197:SF3">
    <property type="entry name" value="DIHYDRO-HEME D1 DEHYDROGENASE"/>
    <property type="match status" value="1"/>
</dbReference>